<name>A0A0K8PUY1_STRAJ</name>
<organism evidence="1 2">
    <name type="scientific">Streptomyces azureus</name>
    <dbReference type="NCBI Taxonomy" id="146537"/>
    <lineage>
        <taxon>Bacteria</taxon>
        <taxon>Bacillati</taxon>
        <taxon>Actinomycetota</taxon>
        <taxon>Actinomycetes</taxon>
        <taxon>Kitasatosporales</taxon>
        <taxon>Streptomycetaceae</taxon>
        <taxon>Streptomyces</taxon>
    </lineage>
</organism>
<reference evidence="1" key="1">
    <citation type="journal article" date="2015" name="Genome Announc.">
        <title>Draft Genome Sequence of Thiostrepton-Producing Streptomyces azureus ATCC 14921.</title>
        <authorList>
            <person name="Sakihara K."/>
            <person name="Maeda J."/>
            <person name="Tashiro K."/>
            <person name="Fujino Y."/>
            <person name="Kuhara S."/>
            <person name="Ohshima T."/>
            <person name="Ogata S."/>
            <person name="Doi K."/>
        </authorList>
    </citation>
    <scope>NUCLEOTIDE SEQUENCE [LARGE SCALE GENOMIC DNA]</scope>
    <source>
        <strain evidence="1">ATCC14921</strain>
    </source>
</reference>
<dbReference type="Proteomes" id="UP000053859">
    <property type="component" value="Unassembled WGS sequence"/>
</dbReference>
<keyword evidence="2" id="KW-1185">Reference proteome</keyword>
<proteinExistence type="predicted"/>
<dbReference type="AlphaFoldDB" id="A0A0K8PUY1"/>
<accession>A0A0K8PUY1</accession>
<dbReference type="PATRIC" id="fig|146537.3.peg.6693"/>
<evidence type="ECO:0000313" key="2">
    <source>
        <dbReference type="Proteomes" id="UP000053859"/>
    </source>
</evidence>
<evidence type="ECO:0000313" key="1">
    <source>
        <dbReference type="EMBL" id="GAP51508.1"/>
    </source>
</evidence>
<feature type="non-terminal residue" evidence="1">
    <location>
        <position position="117"/>
    </location>
</feature>
<protein>
    <submittedName>
        <fullName evidence="1">GF15049</fullName>
    </submittedName>
</protein>
<sequence length="117" mass="13466">MHRHWALPSGDEARDEIRRRVLFPRELERYKDARNRPWMSDVFWIRSSRGSLEAMTWTIARATDNGSPEPVMVVAARTIDAQVVRFYGPFELAIAVRNIEQPSPPLQGGPYEPLHPA</sequence>
<dbReference type="EMBL" id="DF968372">
    <property type="protein sequence ID" value="GAP51508.1"/>
    <property type="molecule type" value="Genomic_DNA"/>
</dbReference>
<gene>
    <name evidence="1" type="ORF">SAZU_6370</name>
</gene>